<feature type="compositionally biased region" description="Low complexity" evidence="1">
    <location>
        <begin position="345"/>
        <end position="355"/>
    </location>
</feature>
<feature type="compositionally biased region" description="Low complexity" evidence="1">
    <location>
        <begin position="429"/>
        <end position="465"/>
    </location>
</feature>
<dbReference type="Proteomes" id="UP000188320">
    <property type="component" value="Unassembled WGS sequence"/>
</dbReference>
<evidence type="ECO:0000313" key="2">
    <source>
        <dbReference type="EMBL" id="OMH85042.1"/>
    </source>
</evidence>
<feature type="compositionally biased region" description="Basic residues" evidence="1">
    <location>
        <begin position="704"/>
        <end position="713"/>
    </location>
</feature>
<feature type="compositionally biased region" description="Low complexity" evidence="1">
    <location>
        <begin position="1"/>
        <end position="14"/>
    </location>
</feature>
<dbReference type="AlphaFoldDB" id="A0A1R1PVW8"/>
<evidence type="ECO:0000313" key="3">
    <source>
        <dbReference type="Proteomes" id="UP000188320"/>
    </source>
</evidence>
<protein>
    <submittedName>
        <fullName evidence="2">Uncharacterized protein</fullName>
    </submittedName>
</protein>
<feature type="compositionally biased region" description="Polar residues" evidence="1">
    <location>
        <begin position="671"/>
        <end position="697"/>
    </location>
</feature>
<feature type="compositionally biased region" description="Basic and acidic residues" evidence="1">
    <location>
        <begin position="603"/>
        <end position="617"/>
    </location>
</feature>
<feature type="compositionally biased region" description="Low complexity" evidence="1">
    <location>
        <begin position="623"/>
        <end position="651"/>
    </location>
</feature>
<feature type="region of interest" description="Disordered" evidence="1">
    <location>
        <begin position="1"/>
        <end position="42"/>
    </location>
</feature>
<feature type="region of interest" description="Disordered" evidence="1">
    <location>
        <begin position="369"/>
        <end position="503"/>
    </location>
</feature>
<feature type="compositionally biased region" description="Low complexity" evidence="1">
    <location>
        <begin position="377"/>
        <end position="387"/>
    </location>
</feature>
<comment type="caution">
    <text evidence="2">The sequence shown here is derived from an EMBL/GenBank/DDBJ whole genome shotgun (WGS) entry which is preliminary data.</text>
</comment>
<evidence type="ECO:0000256" key="1">
    <source>
        <dbReference type="SAM" id="MobiDB-lite"/>
    </source>
</evidence>
<feature type="compositionally biased region" description="Polar residues" evidence="1">
    <location>
        <begin position="18"/>
        <end position="27"/>
    </location>
</feature>
<dbReference type="EMBL" id="LSSK01000115">
    <property type="protein sequence ID" value="OMH85042.1"/>
    <property type="molecule type" value="Genomic_DNA"/>
</dbReference>
<proteinExistence type="predicted"/>
<organism evidence="2 3">
    <name type="scientific">Zancudomyces culisetae</name>
    <name type="common">Gut fungus</name>
    <name type="synonym">Smittium culisetae</name>
    <dbReference type="NCBI Taxonomy" id="1213189"/>
    <lineage>
        <taxon>Eukaryota</taxon>
        <taxon>Fungi</taxon>
        <taxon>Fungi incertae sedis</taxon>
        <taxon>Zoopagomycota</taxon>
        <taxon>Kickxellomycotina</taxon>
        <taxon>Harpellomycetes</taxon>
        <taxon>Harpellales</taxon>
        <taxon>Legeriomycetaceae</taxon>
        <taxon>Zancudomyces</taxon>
    </lineage>
</organism>
<feature type="compositionally biased region" description="Acidic residues" evidence="1">
    <location>
        <begin position="652"/>
        <end position="662"/>
    </location>
</feature>
<keyword evidence="3" id="KW-1185">Reference proteome</keyword>
<dbReference type="OrthoDB" id="5576744at2759"/>
<sequence length="923" mass="99467">MDAVVISVSGSRSGSGLGQNKTPGTRASSEEEVASDAFGGGDAMEDRDSSLGMGGGSVLPWRLSSNIGSDLMELGNMELVIDRWSELGSPTKLIIMHCLIGLGEKKLGTVKNLVEKIAQLAESDRKNSEWVSITGKLVGRVGVEGTMRDIAALKELMSTDSLDGDEVLIDDLNKSIDKIVNIVHSNIFRLIPKEWRYLSEEIRRSIAPNMTVGSYSGEPVLEMSASANTLEVDNWGLNMYTNPKFAVNHSKRLEKLLKAADDAIATEQQRHQHPAGARIVGGVMGGRPALSAATGVAGMKRPGAGLYSGAGRRHPGMGMGMGMGISAAPGPITIPSDGTSSNLSNTIPTPTNAAPNAAQSLIFGDARGRRVSDDSLRSSPSDSSSSRLFLNPARNPVFGANPITTTQPRNKLGMIPPKKKKPIQTIGVSTSSQLPDSSSTWRRPSLISTTSPSPVPLSGSSPVASRSDPFVIPDDRNDSAAPLHSNHSLHSGGFGGSGATPYGGLQRKSRIQFVDMHDSVALMQERENTMKEIKEKVQEEREAKKLKRKLAIEAKKSTTAQNKRKKKRRASRDSDDDDIEEDDDNYDDQENEDADNQAESDTEESRERKRQKGRDNRSASTGPVDVDVSSSPSEPLASTASNSTNANQNDNQDQDDQDDSDVELAKIVKLQSKSKTQSAVATDSDPSLLDTANATSNGKDKEKAKGKRGRKKKDTTTTTTTTTAAHNQHDEDAHTAEGNTIPAHSNEPIIPQKRNLRSRTLRARNEQEQLDKLLFDSNPAANVETNAKISLDTPDTTNTSTNTSTGIDASIMDKYKDMVDPNTIRQIFDGANVVSDFDKFKILDFLSGKLNRPASSQQSTSGSNDADSGPVDIVLKKSESPDSESSNKIIIEQVIFHMNVGTGEWKMMKKRVKKKKPAASNPS</sequence>
<feature type="region of interest" description="Disordered" evidence="1">
    <location>
        <begin position="536"/>
        <end position="755"/>
    </location>
</feature>
<feature type="region of interest" description="Disordered" evidence="1">
    <location>
        <begin position="329"/>
        <end position="355"/>
    </location>
</feature>
<name>A0A1R1PVW8_ZANCU</name>
<feature type="compositionally biased region" description="Polar residues" evidence="1">
    <location>
        <begin position="853"/>
        <end position="866"/>
    </location>
</feature>
<reference evidence="3" key="1">
    <citation type="submission" date="2017-01" db="EMBL/GenBank/DDBJ databases">
        <authorList>
            <person name="Wang Y."/>
            <person name="White M."/>
            <person name="Kvist S."/>
            <person name="Moncalvo J.-M."/>
        </authorList>
    </citation>
    <scope>NUCLEOTIDE SEQUENCE [LARGE SCALE GENOMIC DNA]</scope>
    <source>
        <strain evidence="3">COL-18-3</strain>
    </source>
</reference>
<feature type="compositionally biased region" description="Acidic residues" evidence="1">
    <location>
        <begin position="574"/>
        <end position="602"/>
    </location>
</feature>
<accession>A0A1R1PVW8</accession>
<feature type="region of interest" description="Disordered" evidence="1">
    <location>
        <begin position="851"/>
        <end position="882"/>
    </location>
</feature>
<gene>
    <name evidence="2" type="ORF">AX774_g1421</name>
</gene>